<dbReference type="InterPro" id="IPR006311">
    <property type="entry name" value="TAT_signal"/>
</dbReference>
<reference evidence="1" key="2">
    <citation type="submission" date="2020-09" db="EMBL/GenBank/DDBJ databases">
        <authorList>
            <person name="Sun Q."/>
            <person name="Ohkuma M."/>
        </authorList>
    </citation>
    <scope>NUCLEOTIDE SEQUENCE</scope>
    <source>
        <strain evidence="1">JCM 19831</strain>
    </source>
</reference>
<evidence type="ECO:0008006" key="3">
    <source>
        <dbReference type="Google" id="ProtNLM"/>
    </source>
</evidence>
<proteinExistence type="predicted"/>
<name>A0A917TPQ4_9ACTN</name>
<dbReference type="InterPro" id="IPR010869">
    <property type="entry name" value="DUF1501"/>
</dbReference>
<dbReference type="AlphaFoldDB" id="A0A917TPQ4"/>
<protein>
    <recommendedName>
        <fullName evidence="3">DUF1501 domain-containing protein</fullName>
    </recommendedName>
</protein>
<dbReference type="PANTHER" id="PTHR43737:SF1">
    <property type="entry name" value="DUF1501 DOMAIN-CONTAINING PROTEIN"/>
    <property type="match status" value="1"/>
</dbReference>
<evidence type="ECO:0000313" key="2">
    <source>
        <dbReference type="Proteomes" id="UP000642070"/>
    </source>
</evidence>
<comment type="caution">
    <text evidence="1">The sequence shown here is derived from an EMBL/GenBank/DDBJ whole genome shotgun (WGS) entry which is preliminary data.</text>
</comment>
<sequence>MTLADCCLSRRGVLTIGAGAALTGLVGEGLSTRLAFAGTAYAGDTLVVLSLRGGFDGLSAIVPVGDADYYAARPGIAVPKASIIAGDGMFGLHPALAPLQARWQAGTFGAVHAVGQPNPSRSHFQAMEDMERAAAGTSLRTGWLDRMIGVTGATAPTAGVAMGTSSPARSFAGPSPDVSMLSVDGFQLSGDRMPVLSKLFAGAPETMAAPARAVAATLGTVTALGAYTPAATYPATPLGKALRDVARLVKSNVGLIAAAVDYGDWDMHEGLGTPVKGQRMYDHLNGLALALEAFAADLGTAFGRVTLVTLSEFGRRVAENGSRGVDHGSGNAMLLLGGGVRGGRVHGTWPGLAPARLTAGDLTPTTDYRSVIGEILQRRCGVGSLAQVFPNVTPAGYGLVAAR</sequence>
<dbReference type="Proteomes" id="UP000642070">
    <property type="component" value="Unassembled WGS sequence"/>
</dbReference>
<organism evidence="1 2">
    <name type="scientific">Dactylosporangium sucinum</name>
    <dbReference type="NCBI Taxonomy" id="1424081"/>
    <lineage>
        <taxon>Bacteria</taxon>
        <taxon>Bacillati</taxon>
        <taxon>Actinomycetota</taxon>
        <taxon>Actinomycetes</taxon>
        <taxon>Micromonosporales</taxon>
        <taxon>Micromonosporaceae</taxon>
        <taxon>Dactylosporangium</taxon>
    </lineage>
</organism>
<gene>
    <name evidence="1" type="ORF">GCM10007977_035650</name>
</gene>
<dbReference type="PROSITE" id="PS51318">
    <property type="entry name" value="TAT"/>
    <property type="match status" value="1"/>
</dbReference>
<dbReference type="EMBL" id="BMPI01000015">
    <property type="protein sequence ID" value="GGM31281.1"/>
    <property type="molecule type" value="Genomic_DNA"/>
</dbReference>
<dbReference type="PANTHER" id="PTHR43737">
    <property type="entry name" value="BLL7424 PROTEIN"/>
    <property type="match status" value="1"/>
</dbReference>
<accession>A0A917TPQ4</accession>
<evidence type="ECO:0000313" key="1">
    <source>
        <dbReference type="EMBL" id="GGM31281.1"/>
    </source>
</evidence>
<reference evidence="1" key="1">
    <citation type="journal article" date="2014" name="Int. J. Syst. Evol. Microbiol.">
        <title>Complete genome sequence of Corynebacterium casei LMG S-19264T (=DSM 44701T), isolated from a smear-ripened cheese.</title>
        <authorList>
            <consortium name="US DOE Joint Genome Institute (JGI-PGF)"/>
            <person name="Walter F."/>
            <person name="Albersmeier A."/>
            <person name="Kalinowski J."/>
            <person name="Ruckert C."/>
        </authorList>
    </citation>
    <scope>NUCLEOTIDE SEQUENCE</scope>
    <source>
        <strain evidence="1">JCM 19831</strain>
    </source>
</reference>
<keyword evidence="2" id="KW-1185">Reference proteome</keyword>
<dbReference type="RefSeq" id="WP_190251042.1">
    <property type="nucleotide sequence ID" value="NZ_BMPI01000015.1"/>
</dbReference>
<dbReference type="Pfam" id="PF07394">
    <property type="entry name" value="DUF1501"/>
    <property type="match status" value="1"/>
</dbReference>